<dbReference type="InterPro" id="IPR001510">
    <property type="entry name" value="Znf_PARP"/>
</dbReference>
<accession>A0A8S1TUR3</accession>
<evidence type="ECO:0000256" key="2">
    <source>
        <dbReference type="ARBA" id="ARBA00022833"/>
    </source>
</evidence>
<evidence type="ECO:0000256" key="1">
    <source>
        <dbReference type="ARBA" id="ARBA00022723"/>
    </source>
</evidence>
<keyword evidence="5" id="KW-1185">Reference proteome</keyword>
<keyword evidence="1" id="KW-0479">Metal-binding</keyword>
<gene>
    <name evidence="4" type="ORF">PPENT_87.1.T0280298</name>
</gene>
<protein>
    <recommendedName>
        <fullName evidence="3">PARP-type domain-containing protein</fullName>
    </recommendedName>
</protein>
<evidence type="ECO:0000313" key="5">
    <source>
        <dbReference type="Proteomes" id="UP000689195"/>
    </source>
</evidence>
<reference evidence="4" key="1">
    <citation type="submission" date="2021-01" db="EMBL/GenBank/DDBJ databases">
        <authorList>
            <consortium name="Genoscope - CEA"/>
            <person name="William W."/>
        </authorList>
    </citation>
    <scope>NUCLEOTIDE SEQUENCE</scope>
</reference>
<sequence>MKQNIEVGYAFSNRVKCHFQNIIKDDIRIGHVLARQPGLSFEKKLWYHLNSLNSIKGDKNQDLDILNIHGLNEEDQKKVRQKVDQIMEFQLLKKYIKQINVVLKVIINYKFKDYIFRIYIFN</sequence>
<feature type="domain" description="PARP-type" evidence="3">
    <location>
        <begin position="8"/>
        <end position="84"/>
    </location>
</feature>
<dbReference type="GO" id="GO:0003677">
    <property type="term" value="F:DNA binding"/>
    <property type="evidence" value="ECO:0007669"/>
    <property type="project" value="InterPro"/>
</dbReference>
<proteinExistence type="predicted"/>
<dbReference type="Proteomes" id="UP000689195">
    <property type="component" value="Unassembled WGS sequence"/>
</dbReference>
<keyword evidence="2" id="KW-0862">Zinc</keyword>
<dbReference type="AlphaFoldDB" id="A0A8S1TUR3"/>
<name>A0A8S1TUR3_9CILI</name>
<dbReference type="EMBL" id="CAJJDO010000028">
    <property type="protein sequence ID" value="CAD8156385.1"/>
    <property type="molecule type" value="Genomic_DNA"/>
</dbReference>
<organism evidence="4 5">
    <name type="scientific">Paramecium pentaurelia</name>
    <dbReference type="NCBI Taxonomy" id="43138"/>
    <lineage>
        <taxon>Eukaryota</taxon>
        <taxon>Sar</taxon>
        <taxon>Alveolata</taxon>
        <taxon>Ciliophora</taxon>
        <taxon>Intramacronucleata</taxon>
        <taxon>Oligohymenophorea</taxon>
        <taxon>Peniculida</taxon>
        <taxon>Parameciidae</taxon>
        <taxon>Paramecium</taxon>
    </lineage>
</organism>
<comment type="caution">
    <text evidence="4">The sequence shown here is derived from an EMBL/GenBank/DDBJ whole genome shotgun (WGS) entry which is preliminary data.</text>
</comment>
<dbReference type="GO" id="GO:0008270">
    <property type="term" value="F:zinc ion binding"/>
    <property type="evidence" value="ECO:0007669"/>
    <property type="project" value="InterPro"/>
</dbReference>
<evidence type="ECO:0000259" key="3">
    <source>
        <dbReference type="SMART" id="SM01336"/>
    </source>
</evidence>
<evidence type="ECO:0000313" key="4">
    <source>
        <dbReference type="EMBL" id="CAD8156385.1"/>
    </source>
</evidence>
<dbReference type="SMART" id="SM01336">
    <property type="entry name" value="zf-PARP"/>
    <property type="match status" value="1"/>
</dbReference>